<feature type="region of interest" description="Disordered" evidence="1">
    <location>
        <begin position="152"/>
        <end position="178"/>
    </location>
</feature>
<comment type="caution">
    <text evidence="2">The sequence shown here is derived from an EMBL/GenBank/DDBJ whole genome shotgun (WGS) entry which is preliminary data.</text>
</comment>
<organism evidence="2">
    <name type="scientific">Brassica cretica</name>
    <name type="common">Mustard</name>
    <dbReference type="NCBI Taxonomy" id="69181"/>
    <lineage>
        <taxon>Eukaryota</taxon>
        <taxon>Viridiplantae</taxon>
        <taxon>Streptophyta</taxon>
        <taxon>Embryophyta</taxon>
        <taxon>Tracheophyta</taxon>
        <taxon>Spermatophyta</taxon>
        <taxon>Magnoliopsida</taxon>
        <taxon>eudicotyledons</taxon>
        <taxon>Gunneridae</taxon>
        <taxon>Pentapetalae</taxon>
        <taxon>rosids</taxon>
        <taxon>malvids</taxon>
        <taxon>Brassicales</taxon>
        <taxon>Brassicaceae</taxon>
        <taxon>Brassiceae</taxon>
        <taxon>Brassica</taxon>
    </lineage>
</organism>
<evidence type="ECO:0000313" key="2">
    <source>
        <dbReference type="EMBL" id="KAF2604403.1"/>
    </source>
</evidence>
<evidence type="ECO:0000256" key="1">
    <source>
        <dbReference type="SAM" id="MobiDB-lite"/>
    </source>
</evidence>
<accession>A0A8S9LG59</accession>
<gene>
    <name evidence="2" type="ORF">F2Q70_00026533</name>
</gene>
<protein>
    <submittedName>
        <fullName evidence="2">Uncharacterized protein</fullName>
    </submittedName>
</protein>
<reference evidence="2" key="1">
    <citation type="submission" date="2019-12" db="EMBL/GenBank/DDBJ databases">
        <title>Genome sequencing and annotation of Brassica cretica.</title>
        <authorList>
            <person name="Studholme D.J."/>
            <person name="Sarris P.F."/>
        </authorList>
    </citation>
    <scope>NUCLEOTIDE SEQUENCE</scope>
    <source>
        <strain evidence="2">PFS-102/07</strain>
        <tissue evidence="2">Leaf</tissue>
    </source>
</reference>
<sequence>MLSLPSGLEYIDVAVRLTQKFSVFALSIDEEVLTSINGDALMSIDGEMDEDGTHLVRLPLRTLTYFNHGLTSIQFRPNPRLLRAPVTMPRRCTVQRPGGPQPHQPEDAFPPFPPMPDMTTRHEGDFQCVIVDALTAIWARVSRCRCSSRKSVRAISPSVAGPSRQRRGTSSDETTDED</sequence>
<proteinExistence type="predicted"/>
<name>A0A8S9LG59_BRACR</name>
<dbReference type="EMBL" id="QGKY02000094">
    <property type="protein sequence ID" value="KAF2604403.1"/>
    <property type="molecule type" value="Genomic_DNA"/>
</dbReference>
<dbReference type="AlphaFoldDB" id="A0A8S9LG59"/>